<evidence type="ECO:0000313" key="4">
    <source>
        <dbReference type="EMBL" id="WAH36120.1"/>
    </source>
</evidence>
<evidence type="ECO:0000256" key="3">
    <source>
        <dbReference type="RuleBase" id="RU003560"/>
    </source>
</evidence>
<evidence type="ECO:0000256" key="1">
    <source>
        <dbReference type="ARBA" id="ARBA00008954"/>
    </source>
</evidence>
<dbReference type="PANTHER" id="PTHR43094:SF1">
    <property type="entry name" value="AMINOTRANSFERASE CLASS-III"/>
    <property type="match status" value="1"/>
</dbReference>
<accession>A0ABY6YZQ7</accession>
<dbReference type="EMBL" id="CP104064">
    <property type="protein sequence ID" value="WAH36120.1"/>
    <property type="molecule type" value="Genomic_DNA"/>
</dbReference>
<evidence type="ECO:0000256" key="2">
    <source>
        <dbReference type="ARBA" id="ARBA00022898"/>
    </source>
</evidence>
<keyword evidence="4" id="KW-0032">Aminotransferase</keyword>
<keyword evidence="2 3" id="KW-0663">Pyridoxal phosphate</keyword>
<dbReference type="NCBIfam" id="NF004755">
    <property type="entry name" value="PRK06082.1"/>
    <property type="match status" value="1"/>
</dbReference>
<dbReference type="GO" id="GO:0008483">
    <property type="term" value="F:transaminase activity"/>
    <property type="evidence" value="ECO:0007669"/>
    <property type="project" value="UniProtKB-KW"/>
</dbReference>
<dbReference type="InterPro" id="IPR015424">
    <property type="entry name" value="PyrdxlP-dep_Trfase"/>
</dbReference>
<gene>
    <name evidence="4" type="ORF">NZD86_17995</name>
</gene>
<protein>
    <submittedName>
        <fullName evidence="4">Aspartate aminotransferase family protein</fullName>
    </submittedName>
</protein>
<organism evidence="4 5">
    <name type="scientific">Alicyclobacillus dauci</name>
    <dbReference type="NCBI Taxonomy" id="1475485"/>
    <lineage>
        <taxon>Bacteria</taxon>
        <taxon>Bacillati</taxon>
        <taxon>Bacillota</taxon>
        <taxon>Bacilli</taxon>
        <taxon>Bacillales</taxon>
        <taxon>Alicyclobacillaceae</taxon>
        <taxon>Alicyclobacillus</taxon>
    </lineage>
</organism>
<reference evidence="4" key="1">
    <citation type="submission" date="2022-08" db="EMBL/GenBank/DDBJ databases">
        <title>Alicyclobacillus dauci DSM2870, complete genome.</title>
        <authorList>
            <person name="Wang Q."/>
            <person name="Cai R."/>
            <person name="Wang Z."/>
        </authorList>
    </citation>
    <scope>NUCLEOTIDE SEQUENCE</scope>
    <source>
        <strain evidence="4">DSM 28700</strain>
    </source>
</reference>
<dbReference type="PIRSF" id="PIRSF000521">
    <property type="entry name" value="Transaminase_4ab_Lys_Orn"/>
    <property type="match status" value="1"/>
</dbReference>
<dbReference type="Pfam" id="PF00202">
    <property type="entry name" value="Aminotran_3"/>
    <property type="match status" value="1"/>
</dbReference>
<dbReference type="CDD" id="cd00610">
    <property type="entry name" value="OAT_like"/>
    <property type="match status" value="1"/>
</dbReference>
<dbReference type="RefSeq" id="WP_268043428.1">
    <property type="nucleotide sequence ID" value="NZ_CP104064.1"/>
</dbReference>
<proteinExistence type="inferred from homology"/>
<keyword evidence="5" id="KW-1185">Reference proteome</keyword>
<keyword evidence="4" id="KW-0808">Transferase</keyword>
<dbReference type="InterPro" id="IPR015421">
    <property type="entry name" value="PyrdxlP-dep_Trfase_major"/>
</dbReference>
<dbReference type="Gene3D" id="3.40.640.10">
    <property type="entry name" value="Type I PLP-dependent aspartate aminotransferase-like (Major domain)"/>
    <property type="match status" value="1"/>
</dbReference>
<name>A0ABY6YZQ7_9BACL</name>
<comment type="similarity">
    <text evidence="1 3">Belongs to the class-III pyridoxal-phosphate-dependent aminotransferase family.</text>
</comment>
<dbReference type="SUPFAM" id="SSF53383">
    <property type="entry name" value="PLP-dependent transferases"/>
    <property type="match status" value="1"/>
</dbReference>
<dbReference type="Proteomes" id="UP001164803">
    <property type="component" value="Chromosome"/>
</dbReference>
<dbReference type="InterPro" id="IPR005814">
    <property type="entry name" value="Aminotrans_3"/>
</dbReference>
<dbReference type="PANTHER" id="PTHR43094">
    <property type="entry name" value="AMINOTRANSFERASE"/>
    <property type="match status" value="1"/>
</dbReference>
<dbReference type="InterPro" id="IPR015422">
    <property type="entry name" value="PyrdxlP-dep_Trfase_small"/>
</dbReference>
<sequence>MRDNENWRRREGDVNDSELRSAWLEGLNEESRSWLERDDNVFLHQSLSSPCVDVVAKSSGPTLCTPDGKVLYDFHGNNVHQLGFGHHAVVRAVTEALQDLPFSPRRYTNERAVQLAERLVGLTGNRLNKVLFAPAATLAVDTAIKLARIVTGKQRMVSLWHSFHGASLGGLSVGGQPQFRSGLGSLGPETTHIPPCATASCPWRCGDACDMRCADYLDYVLDATRDVAAVIMEPIRNTDVQVPPRDYYDRVQAICRRHGVLLILDETATCLGRTGRMFAYQHYDLDPDMVILGKGLGGGVFPIAALLAKRELDDAKPYSIGHYTHEKTPVGAAAALAVIDTIEREDLCQRANELGTRIRMHLQEIQESFHVFADIRQIGALCGAELKDTPEMDGASLAEPIMYESFHQGLNFKVASGSTLTLSPPLIMSDEQIDDAMGRLYTSIQHVLERTSKERLYTHE</sequence>
<evidence type="ECO:0000313" key="5">
    <source>
        <dbReference type="Proteomes" id="UP001164803"/>
    </source>
</evidence>
<dbReference type="Gene3D" id="3.90.1150.10">
    <property type="entry name" value="Aspartate Aminotransferase, domain 1"/>
    <property type="match status" value="1"/>
</dbReference>